<dbReference type="Pfam" id="PF09586">
    <property type="entry name" value="YfhO"/>
    <property type="match status" value="1"/>
</dbReference>
<feature type="transmembrane region" description="Helical" evidence="1">
    <location>
        <begin position="857"/>
        <end position="877"/>
    </location>
</feature>
<dbReference type="EMBL" id="BBSI01000017">
    <property type="protein sequence ID" value="GAM79852.1"/>
    <property type="molecule type" value="Genomic_DNA"/>
</dbReference>
<dbReference type="PANTHER" id="PTHR38454:SF1">
    <property type="entry name" value="INTEGRAL MEMBRANE PROTEIN"/>
    <property type="match status" value="1"/>
</dbReference>
<dbReference type="Proteomes" id="UP000031847">
    <property type="component" value="Unassembled WGS sequence"/>
</dbReference>
<evidence type="ECO:0000313" key="3">
    <source>
        <dbReference type="Proteomes" id="UP000031847"/>
    </source>
</evidence>
<feature type="transmembrane region" description="Helical" evidence="1">
    <location>
        <begin position="17"/>
        <end position="41"/>
    </location>
</feature>
<protein>
    <submittedName>
        <fullName evidence="2">Predicted membrane protein</fullName>
    </submittedName>
</protein>
<feature type="transmembrane region" description="Helical" evidence="1">
    <location>
        <begin position="192"/>
        <end position="222"/>
    </location>
</feature>
<feature type="transmembrane region" description="Helical" evidence="1">
    <location>
        <begin position="140"/>
        <end position="160"/>
    </location>
</feature>
<feature type="transmembrane region" description="Helical" evidence="1">
    <location>
        <begin position="115"/>
        <end position="134"/>
    </location>
</feature>
<reference evidence="2 3" key="1">
    <citation type="submission" date="2015-01" db="EMBL/GenBank/DDBJ databases">
        <title>Lactococcus lactis subsp.lactis JCM 5805 whole genome shotgun sequence.</title>
        <authorList>
            <person name="Fujii T."/>
            <person name="Tomita Y."/>
            <person name="Ikushima S."/>
            <person name="Fujiwara D."/>
        </authorList>
    </citation>
    <scope>NUCLEOTIDE SEQUENCE [LARGE SCALE GENOMIC DNA]</scope>
    <source>
        <strain evidence="2 3">JCM 5805</strain>
    </source>
</reference>
<keyword evidence="1" id="KW-0812">Transmembrane</keyword>
<proteinExistence type="predicted"/>
<keyword evidence="1" id="KW-0472">Membrane</keyword>
<feature type="transmembrane region" description="Helical" evidence="1">
    <location>
        <begin position="413"/>
        <end position="431"/>
    </location>
</feature>
<feature type="transmembrane region" description="Helical" evidence="1">
    <location>
        <begin position="443"/>
        <end position="463"/>
    </location>
</feature>
<keyword evidence="1" id="KW-1133">Transmembrane helix</keyword>
<dbReference type="AlphaFoldDB" id="A0A0B8QSA0"/>
<feature type="transmembrane region" description="Helical" evidence="1">
    <location>
        <begin position="358"/>
        <end position="376"/>
    </location>
</feature>
<feature type="transmembrane region" description="Helical" evidence="1">
    <location>
        <begin position="328"/>
        <end position="346"/>
    </location>
</feature>
<organism evidence="2 3">
    <name type="scientific">Lactococcus lactis subsp. lactis</name>
    <name type="common">Streptococcus lactis</name>
    <dbReference type="NCBI Taxonomy" id="1360"/>
    <lineage>
        <taxon>Bacteria</taxon>
        <taxon>Bacillati</taxon>
        <taxon>Bacillota</taxon>
        <taxon>Bacilli</taxon>
        <taxon>Lactobacillales</taxon>
        <taxon>Streptococcaceae</taxon>
        <taxon>Lactococcus</taxon>
    </lineage>
</organism>
<feature type="transmembrane region" description="Helical" evidence="1">
    <location>
        <begin position="234"/>
        <end position="257"/>
    </location>
</feature>
<comment type="caution">
    <text evidence="2">The sequence shown here is derived from an EMBL/GenBank/DDBJ whole genome shotgun (WGS) entry which is preliminary data.</text>
</comment>
<feature type="transmembrane region" description="Helical" evidence="1">
    <location>
        <begin position="388"/>
        <end position="407"/>
    </location>
</feature>
<feature type="transmembrane region" description="Helical" evidence="1">
    <location>
        <begin position="299"/>
        <end position="319"/>
    </location>
</feature>
<evidence type="ECO:0000256" key="1">
    <source>
        <dbReference type="SAM" id="Phobius"/>
    </source>
</evidence>
<feature type="transmembrane region" description="Helical" evidence="1">
    <location>
        <begin position="87"/>
        <end position="108"/>
    </location>
</feature>
<gene>
    <name evidence="2" type="ORF">JCM5805K_0961</name>
</gene>
<accession>A0A0B8QSA0</accession>
<name>A0A0B8QSA0_LACLL</name>
<feature type="transmembrane region" description="Helical" evidence="1">
    <location>
        <begin position="167"/>
        <end position="186"/>
    </location>
</feature>
<dbReference type="InterPro" id="IPR018580">
    <property type="entry name" value="Uncharacterised_YfhO"/>
</dbReference>
<dbReference type="PANTHER" id="PTHR38454">
    <property type="entry name" value="INTEGRAL MEMBRANE PROTEIN-RELATED"/>
    <property type="match status" value="1"/>
</dbReference>
<sequence>MYLWYNRNMKFIKKNKWALLASFFIPLLLMVIVLAMTGIYWGSSRSILAGDAYHQYVAIHSLYRNILHSGGSSGFLYTFTSGLGLNLYAFSAYYMGSFLMPLTFFFDVKSMPDALYLLTILKFGLIGLSAFVSFKNLYQKLSKLIVLSISTAFALMSFLTSQLEITMWLDVFILLPLIIWGLHRLMNERKRWLYFVSLLILFIQNYYFGFMVAIFLVLYFLARMTYEKWSWTKVLDFVVSSALAGLSSLIMLLPMYLDLKYNNSDALSTLSGVFTENSHLFDLFAKNFVGTYDTTQFNAIPMIYVGMMPLALAILFFFTKSIRLRSKFAFLGIIAFFVASFYLQALDLLWQGMHSPNMFLHRYAFLFSLLLVLMALETLSRWEEIKTWHILTISLFLITGFLATLIFGHYKYIMTSQVMLTFLFGLAYLILSINSVRKWISAHLFVIILFVFMTVEAGVNALYQVQGIQKEWNFASRDYYNTQVNSIEPIANKVNELTGSGFARMDNTVPDTANDGMKYNFNALSQFSSVRNSNASSIMRQLGFHTDSTYLNLRYPGNTLLMDSIFGIKYNISQAQPPKFGFSPVSNALSNLSKNSNAMGLGVFVPNGFEDAKFTDKAQASSFINNQTALVNALTKSKTTFFTPFYTTSEETADKITGAGNSVTLTRPKTSTATDVSVTYGITVAANSQIYLSVPNITYLNSNAENTLITISDVSNPKMTRSLNSYYVGTNDTGSFLNLGSFSKETNLKVTLAFPENSQVTFDTTSFWRLDTEAYQKEMALLKSRSPKTEMIKNGVRMTYTEKEKGDIFLTIPYDKGWSAKVDGKKVAVSKAQSGFMKVSVPAGSHRLELKFFPNGLKEGIICFILGILLFIGYNYFTNKPKKSGGTKNES</sequence>
<evidence type="ECO:0000313" key="2">
    <source>
        <dbReference type="EMBL" id="GAM79852.1"/>
    </source>
</evidence>